<keyword evidence="2" id="KW-1185">Reference proteome</keyword>
<evidence type="ECO:0000313" key="1">
    <source>
        <dbReference type="EMBL" id="ERK55181.1"/>
    </source>
</evidence>
<name>U2QFG2_9ACTN</name>
<dbReference type="Proteomes" id="UP000017052">
    <property type="component" value="Unassembled WGS sequence"/>
</dbReference>
<accession>U2QFG2</accession>
<evidence type="ECO:0000313" key="2">
    <source>
        <dbReference type="Proteomes" id="UP000017052"/>
    </source>
</evidence>
<organism evidence="1 2">
    <name type="scientific">Propionibacterium acidifaciens F0233</name>
    <dbReference type="NCBI Taxonomy" id="553198"/>
    <lineage>
        <taxon>Bacteria</taxon>
        <taxon>Bacillati</taxon>
        <taxon>Actinomycetota</taxon>
        <taxon>Actinomycetes</taxon>
        <taxon>Propionibacteriales</taxon>
        <taxon>Propionibacteriaceae</taxon>
        <taxon>Propionibacterium</taxon>
    </lineage>
</organism>
<dbReference type="SUPFAM" id="SSF51695">
    <property type="entry name" value="PLC-like phosphodiesterases"/>
    <property type="match status" value="1"/>
</dbReference>
<dbReference type="GO" id="GO:0006629">
    <property type="term" value="P:lipid metabolic process"/>
    <property type="evidence" value="ECO:0007669"/>
    <property type="project" value="InterPro"/>
</dbReference>
<dbReference type="InterPro" id="IPR017946">
    <property type="entry name" value="PLC-like_Pdiesterase_TIM-brl"/>
</dbReference>
<proteinExistence type="predicted"/>
<comment type="caution">
    <text evidence="1">The sequence shown here is derived from an EMBL/GenBank/DDBJ whole genome shotgun (WGS) entry which is preliminary data.</text>
</comment>
<dbReference type="EMBL" id="ACVN02000192">
    <property type="protein sequence ID" value="ERK55181.1"/>
    <property type="molecule type" value="Genomic_DNA"/>
</dbReference>
<reference evidence="1" key="1">
    <citation type="submission" date="2013-08" db="EMBL/GenBank/DDBJ databases">
        <authorList>
            <person name="Durkin A.S."/>
            <person name="Haft D.R."/>
            <person name="McCorrison J."/>
            <person name="Torralba M."/>
            <person name="Gillis M."/>
            <person name="Haft D.H."/>
            <person name="Methe B."/>
            <person name="Sutton G."/>
            <person name="Nelson K.E."/>
        </authorList>
    </citation>
    <scope>NUCLEOTIDE SEQUENCE [LARGE SCALE GENOMIC DNA]</scope>
    <source>
        <strain evidence="1">F0233</strain>
    </source>
</reference>
<dbReference type="Gene3D" id="3.20.20.190">
    <property type="entry name" value="Phosphatidylinositol (PI) phosphodiesterase"/>
    <property type="match status" value="1"/>
</dbReference>
<dbReference type="AlphaFoldDB" id="U2QFG2"/>
<sequence>MGRHDVATGCHHGTVPSWAEIPGPARPLRGAPSSCRLRLGMTSACTHPYYRTQALSLGEQLDVGVRYLDLRLTRTMVAAHREWVSGTTAERILDVLRSVWPSTPATSSS</sequence>
<dbReference type="GO" id="GO:0008081">
    <property type="term" value="F:phosphoric diester hydrolase activity"/>
    <property type="evidence" value="ECO:0007669"/>
    <property type="project" value="InterPro"/>
</dbReference>
<gene>
    <name evidence="1" type="ORF">HMPREF0682_2734</name>
</gene>
<protein>
    <submittedName>
        <fullName evidence="1">Uncharacterized protein</fullName>
    </submittedName>
</protein>